<dbReference type="Gene3D" id="3.30.450.20">
    <property type="entry name" value="PAS domain"/>
    <property type="match status" value="1"/>
</dbReference>
<accession>A0AAQ3QWL1</accession>
<dbReference type="InterPro" id="IPR035965">
    <property type="entry name" value="PAS-like_dom_sf"/>
</dbReference>
<dbReference type="Gene3D" id="1.20.120.160">
    <property type="entry name" value="HPT domain"/>
    <property type="match status" value="1"/>
</dbReference>
<evidence type="ECO:0000259" key="20">
    <source>
        <dbReference type="PROSITE" id="PS50113"/>
    </source>
</evidence>
<dbReference type="PRINTS" id="PR00344">
    <property type="entry name" value="BCTRLSENSOR"/>
</dbReference>
<keyword evidence="8" id="KW-0547">Nucleotide-binding</keyword>
<dbReference type="SUPFAM" id="SSF55874">
    <property type="entry name" value="ATPase domain of HSP90 chaperone/DNA topoisomerase II/histidine kinase"/>
    <property type="match status" value="1"/>
</dbReference>
<name>A0AAQ3QWL1_9BACT</name>
<dbReference type="CDD" id="cd00082">
    <property type="entry name" value="HisKA"/>
    <property type="match status" value="1"/>
</dbReference>
<evidence type="ECO:0000256" key="6">
    <source>
        <dbReference type="ARBA" id="ARBA00022679"/>
    </source>
</evidence>
<dbReference type="InterPro" id="IPR000700">
    <property type="entry name" value="PAS-assoc_C"/>
</dbReference>
<dbReference type="GO" id="GO:0000155">
    <property type="term" value="F:phosphorelay sensor kinase activity"/>
    <property type="evidence" value="ECO:0007669"/>
    <property type="project" value="InterPro"/>
</dbReference>
<evidence type="ECO:0000313" key="23">
    <source>
        <dbReference type="Proteomes" id="UP001304300"/>
    </source>
</evidence>
<evidence type="ECO:0000256" key="16">
    <source>
        <dbReference type="PROSITE-ProRule" id="PRU00110"/>
    </source>
</evidence>
<dbReference type="SMART" id="SM00448">
    <property type="entry name" value="REC"/>
    <property type="match status" value="2"/>
</dbReference>
<evidence type="ECO:0000259" key="19">
    <source>
        <dbReference type="PROSITE" id="PS50110"/>
    </source>
</evidence>
<dbReference type="SUPFAM" id="SSF52172">
    <property type="entry name" value="CheY-like"/>
    <property type="match status" value="2"/>
</dbReference>
<dbReference type="PANTHER" id="PTHR45339:SF1">
    <property type="entry name" value="HYBRID SIGNAL TRANSDUCTION HISTIDINE KINASE J"/>
    <property type="match status" value="1"/>
</dbReference>
<evidence type="ECO:0000256" key="8">
    <source>
        <dbReference type="ARBA" id="ARBA00022741"/>
    </source>
</evidence>
<evidence type="ECO:0000313" key="22">
    <source>
        <dbReference type="EMBL" id="WOO42828.1"/>
    </source>
</evidence>
<feature type="domain" description="HPt" evidence="21">
    <location>
        <begin position="814"/>
        <end position="911"/>
    </location>
</feature>
<dbReference type="SMART" id="SM00073">
    <property type="entry name" value="HPT"/>
    <property type="match status" value="1"/>
</dbReference>
<dbReference type="FunFam" id="1.10.287.130:FF:000002">
    <property type="entry name" value="Two-component osmosensing histidine kinase"/>
    <property type="match status" value="1"/>
</dbReference>
<feature type="domain" description="PAC" evidence="20">
    <location>
        <begin position="203"/>
        <end position="255"/>
    </location>
</feature>
<dbReference type="InterPro" id="IPR011006">
    <property type="entry name" value="CheY-like_superfamily"/>
</dbReference>
<dbReference type="RefSeq" id="WP_317835358.1">
    <property type="nucleotide sequence ID" value="NZ_CP136920.1"/>
</dbReference>
<dbReference type="GO" id="GO:0005524">
    <property type="term" value="F:ATP binding"/>
    <property type="evidence" value="ECO:0007669"/>
    <property type="project" value="UniProtKB-KW"/>
</dbReference>
<dbReference type="SUPFAM" id="SSF47226">
    <property type="entry name" value="Histidine-containing phosphotransfer domain, HPT domain"/>
    <property type="match status" value="1"/>
</dbReference>
<dbReference type="SUPFAM" id="SSF47384">
    <property type="entry name" value="Homodimeric domain of signal transducing histidine kinase"/>
    <property type="match status" value="1"/>
</dbReference>
<feature type="domain" description="Histidine kinase" evidence="18">
    <location>
        <begin position="273"/>
        <end position="494"/>
    </location>
</feature>
<dbReference type="Pfam" id="PF00072">
    <property type="entry name" value="Response_reg"/>
    <property type="match status" value="2"/>
</dbReference>
<dbReference type="Pfam" id="PF00512">
    <property type="entry name" value="HisKA"/>
    <property type="match status" value="1"/>
</dbReference>
<feature type="domain" description="Response regulatory" evidence="19">
    <location>
        <begin position="513"/>
        <end position="634"/>
    </location>
</feature>
<dbReference type="CDD" id="cd16922">
    <property type="entry name" value="HATPase_EvgS-ArcB-TorS-like"/>
    <property type="match status" value="1"/>
</dbReference>
<dbReference type="CDD" id="cd00156">
    <property type="entry name" value="REC"/>
    <property type="match status" value="1"/>
</dbReference>
<dbReference type="InterPro" id="IPR000014">
    <property type="entry name" value="PAS"/>
</dbReference>
<dbReference type="Gene3D" id="1.10.287.130">
    <property type="match status" value="1"/>
</dbReference>
<sequence>MQIQQIPDFAGLSEALPWPFCQCRRNGDIVFANKHFSTLIGLSGKDISELSTRDVLKSLHGEQSVSDILQNVAAGAAWHGKWNVLHKGEAIMVEFVVEVDSKDPDLLWVIALENPVINGQMVLSTRSELRLLQILMDHTLDYVFFTDISGSFIITNRTFQKALGVPHPGFEIGRKLTEFVSSETAQWIRETDSDVLTSLRPLVNHQGMFRLKNGEGHWLQTTKMPVFDSNRKCIGLVSVSRDITDSKQYEHMLHEALQKAEQANRAKSDFLANMSHEIRTPINGIIGMSELCMETKLSPEQESYLDAVLSCGNTLMAIINDILDFSKIEAGQLQIEHIHFNLIETIEEVLDQFIPSVREKGLELAVNLEPDLPSHVRGDPTRLKQVIGNLISNAVKFTDEGEIVVRARGLESTAQKSQIEITVSDTGIGIPDDRIDSIFDSFTQADSSTTRKFGGSGLGLAICRRLARLMGGDISVRSKVNQSTEFSVNLYFDTSSKKDPLPFTQLDKLKDMPVLVIDDNQTNRRILVDLCRSWGFDPKEAETGLSGLEILDRAAQRKNPVRLVLLDHQMPSLSGLDVAALIVNRPELRDARLILLSSSLSREEVERANRLGVRRSLSKPVKQSVLLDLILEEFNLGGGNAHRKSAAKSSMVPDDGRPLNILLAEDNPINQEVTVQRLRKMGHEVTLVPDGKAAVDICQDIRFDLILMDVQMPVMDGIEATRRIRDFEQDEGYRTPIIAMTARAMKGDEEQCLDAGMDYYMAKPFRAAKLRDVLDRWDDFAESPRASEASVSKDDPDDNDCPLVELVSFMGREEREDLIAAANVFLKHYEVDMAQLKRAWEEKELVTVNFYAHSIKGTAGIFRATQLRRIANRIETAAMKQNSEIITGLIPTLEKHLFSLADEIREYLAVAQKER</sequence>
<dbReference type="Pfam" id="PF01627">
    <property type="entry name" value="Hpt"/>
    <property type="match status" value="1"/>
</dbReference>
<dbReference type="KEGG" id="puo:RZN69_06965"/>
<keyword evidence="9" id="KW-0418">Kinase</keyword>
<dbReference type="InterPro" id="IPR013656">
    <property type="entry name" value="PAS_4"/>
</dbReference>
<dbReference type="Pfam" id="PF02518">
    <property type="entry name" value="HATPase_c"/>
    <property type="match status" value="1"/>
</dbReference>
<dbReference type="InterPro" id="IPR003661">
    <property type="entry name" value="HisK_dim/P_dom"/>
</dbReference>
<dbReference type="InterPro" id="IPR004358">
    <property type="entry name" value="Sig_transdc_His_kin-like_C"/>
</dbReference>
<dbReference type="PROSITE" id="PS50110">
    <property type="entry name" value="RESPONSE_REGULATORY"/>
    <property type="match status" value="2"/>
</dbReference>
<dbReference type="Gene3D" id="3.30.565.10">
    <property type="entry name" value="Histidine kinase-like ATPase, C-terminal domain"/>
    <property type="match status" value="1"/>
</dbReference>
<evidence type="ECO:0000256" key="15">
    <source>
        <dbReference type="ARBA" id="ARBA00068150"/>
    </source>
</evidence>
<evidence type="ECO:0000256" key="10">
    <source>
        <dbReference type="ARBA" id="ARBA00022840"/>
    </source>
</evidence>
<dbReference type="Pfam" id="PF08448">
    <property type="entry name" value="PAS_4"/>
    <property type="match status" value="1"/>
</dbReference>
<dbReference type="EC" id="2.7.13.3" evidence="3"/>
<evidence type="ECO:0000256" key="9">
    <source>
        <dbReference type="ARBA" id="ARBA00022777"/>
    </source>
</evidence>
<dbReference type="EMBL" id="CP136920">
    <property type="protein sequence ID" value="WOO42828.1"/>
    <property type="molecule type" value="Genomic_DNA"/>
</dbReference>
<keyword evidence="6" id="KW-0808">Transferase</keyword>
<keyword evidence="13" id="KW-0472">Membrane</keyword>
<evidence type="ECO:0000256" key="7">
    <source>
        <dbReference type="ARBA" id="ARBA00022692"/>
    </source>
</evidence>
<keyword evidence="10" id="KW-0067">ATP-binding</keyword>
<evidence type="ECO:0000256" key="12">
    <source>
        <dbReference type="ARBA" id="ARBA00023012"/>
    </source>
</evidence>
<proteinExistence type="predicted"/>
<dbReference type="CDD" id="cd00130">
    <property type="entry name" value="PAS"/>
    <property type="match status" value="1"/>
</dbReference>
<organism evidence="22 23">
    <name type="scientific">Rubellicoccus peritrichatus</name>
    <dbReference type="NCBI Taxonomy" id="3080537"/>
    <lineage>
        <taxon>Bacteria</taxon>
        <taxon>Pseudomonadati</taxon>
        <taxon>Verrucomicrobiota</taxon>
        <taxon>Opitutia</taxon>
        <taxon>Puniceicoccales</taxon>
        <taxon>Cerasicoccaceae</taxon>
        <taxon>Rubellicoccus</taxon>
    </lineage>
</organism>
<keyword evidence="23" id="KW-1185">Reference proteome</keyword>
<dbReference type="InterPro" id="IPR005467">
    <property type="entry name" value="His_kinase_dom"/>
</dbReference>
<feature type="modified residue" description="4-aspartylphosphate" evidence="17">
    <location>
        <position position="567"/>
    </location>
</feature>
<evidence type="ECO:0000256" key="14">
    <source>
        <dbReference type="ARBA" id="ARBA00064003"/>
    </source>
</evidence>
<comment type="subcellular location">
    <subcellularLocation>
        <location evidence="2">Cell membrane</location>
        <topology evidence="2">Multi-pass membrane protein</topology>
    </subcellularLocation>
</comment>
<dbReference type="SMART" id="SM00091">
    <property type="entry name" value="PAS"/>
    <property type="match status" value="2"/>
</dbReference>
<protein>
    <recommendedName>
        <fullName evidence="15">Sensory/regulatory protein RpfC</fullName>
        <ecNumber evidence="3">2.7.13.3</ecNumber>
    </recommendedName>
</protein>
<evidence type="ECO:0000256" key="1">
    <source>
        <dbReference type="ARBA" id="ARBA00000085"/>
    </source>
</evidence>
<dbReference type="GO" id="GO:0005886">
    <property type="term" value="C:plasma membrane"/>
    <property type="evidence" value="ECO:0007669"/>
    <property type="project" value="UniProtKB-SubCell"/>
</dbReference>
<evidence type="ECO:0000256" key="4">
    <source>
        <dbReference type="ARBA" id="ARBA00022475"/>
    </source>
</evidence>
<keyword evidence="5 17" id="KW-0597">Phosphoprotein</keyword>
<dbReference type="FunFam" id="3.30.565.10:FF:000010">
    <property type="entry name" value="Sensor histidine kinase RcsC"/>
    <property type="match status" value="1"/>
</dbReference>
<keyword evidence="7" id="KW-0812">Transmembrane</keyword>
<dbReference type="Gene3D" id="3.40.50.2300">
    <property type="match status" value="2"/>
</dbReference>
<feature type="modified residue" description="Phosphohistidine" evidence="16">
    <location>
        <position position="853"/>
    </location>
</feature>
<dbReference type="InterPro" id="IPR036641">
    <property type="entry name" value="HPT_dom_sf"/>
</dbReference>
<dbReference type="InterPro" id="IPR003594">
    <property type="entry name" value="HATPase_dom"/>
</dbReference>
<dbReference type="PROSITE" id="PS50894">
    <property type="entry name" value="HPT"/>
    <property type="match status" value="1"/>
</dbReference>
<keyword evidence="12" id="KW-0902">Two-component regulatory system</keyword>
<evidence type="ECO:0000256" key="13">
    <source>
        <dbReference type="ARBA" id="ARBA00023136"/>
    </source>
</evidence>
<reference evidence="22 23" key="1">
    <citation type="submission" date="2023-10" db="EMBL/GenBank/DDBJ databases">
        <title>Rubellicoccus peritrichatus gen. nov., sp. nov., isolated from an algae of coral reef tank.</title>
        <authorList>
            <person name="Luo J."/>
        </authorList>
    </citation>
    <scope>NUCLEOTIDE SEQUENCE [LARGE SCALE GENOMIC DNA]</scope>
    <source>
        <strain evidence="22 23">CR14</strain>
    </source>
</reference>
<feature type="modified residue" description="4-aspartylphosphate" evidence="17">
    <location>
        <position position="709"/>
    </location>
</feature>
<dbReference type="InterPro" id="IPR036890">
    <property type="entry name" value="HATPase_C_sf"/>
</dbReference>
<comment type="catalytic activity">
    <reaction evidence="1">
        <text>ATP + protein L-histidine = ADP + protein N-phospho-L-histidine.</text>
        <dbReference type="EC" id="2.7.13.3"/>
    </reaction>
</comment>
<dbReference type="AlphaFoldDB" id="A0AAQ3QWL1"/>
<comment type="subunit">
    <text evidence="14">At low DSF concentrations, interacts with RpfF.</text>
</comment>
<dbReference type="InterPro" id="IPR036097">
    <property type="entry name" value="HisK_dim/P_sf"/>
</dbReference>
<evidence type="ECO:0000256" key="2">
    <source>
        <dbReference type="ARBA" id="ARBA00004651"/>
    </source>
</evidence>
<evidence type="ECO:0000256" key="5">
    <source>
        <dbReference type="ARBA" id="ARBA00022553"/>
    </source>
</evidence>
<dbReference type="InterPro" id="IPR008207">
    <property type="entry name" value="Sig_transdc_His_kin_Hpt_dom"/>
</dbReference>
<evidence type="ECO:0000256" key="3">
    <source>
        <dbReference type="ARBA" id="ARBA00012438"/>
    </source>
</evidence>
<dbReference type="CDD" id="cd17546">
    <property type="entry name" value="REC_hyHK_CKI1_RcsC-like"/>
    <property type="match status" value="1"/>
</dbReference>
<dbReference type="PROSITE" id="PS50113">
    <property type="entry name" value="PAC"/>
    <property type="match status" value="1"/>
</dbReference>
<dbReference type="NCBIfam" id="TIGR00229">
    <property type="entry name" value="sensory_box"/>
    <property type="match status" value="1"/>
</dbReference>
<dbReference type="SMART" id="SM00387">
    <property type="entry name" value="HATPase_c"/>
    <property type="match status" value="1"/>
</dbReference>
<dbReference type="PROSITE" id="PS50109">
    <property type="entry name" value="HIS_KIN"/>
    <property type="match status" value="1"/>
</dbReference>
<evidence type="ECO:0000259" key="21">
    <source>
        <dbReference type="PROSITE" id="PS50894"/>
    </source>
</evidence>
<evidence type="ECO:0000256" key="17">
    <source>
        <dbReference type="PROSITE-ProRule" id="PRU00169"/>
    </source>
</evidence>
<dbReference type="SUPFAM" id="SSF55785">
    <property type="entry name" value="PYP-like sensor domain (PAS domain)"/>
    <property type="match status" value="2"/>
</dbReference>
<keyword evidence="4" id="KW-1003">Cell membrane</keyword>
<gene>
    <name evidence="22" type="ORF">RZN69_06965</name>
</gene>
<evidence type="ECO:0000259" key="18">
    <source>
        <dbReference type="PROSITE" id="PS50109"/>
    </source>
</evidence>
<dbReference type="InterPro" id="IPR001789">
    <property type="entry name" value="Sig_transdc_resp-reg_receiver"/>
</dbReference>
<dbReference type="Proteomes" id="UP001304300">
    <property type="component" value="Chromosome"/>
</dbReference>
<evidence type="ECO:0000256" key="11">
    <source>
        <dbReference type="ARBA" id="ARBA00022989"/>
    </source>
</evidence>
<dbReference type="SMART" id="SM00388">
    <property type="entry name" value="HisKA"/>
    <property type="match status" value="1"/>
</dbReference>
<keyword evidence="11" id="KW-1133">Transmembrane helix</keyword>
<dbReference type="PANTHER" id="PTHR45339">
    <property type="entry name" value="HYBRID SIGNAL TRANSDUCTION HISTIDINE KINASE J"/>
    <property type="match status" value="1"/>
</dbReference>
<feature type="domain" description="Response regulatory" evidence="19">
    <location>
        <begin position="660"/>
        <end position="778"/>
    </location>
</feature>
<dbReference type="Pfam" id="PF13426">
    <property type="entry name" value="PAS_9"/>
    <property type="match status" value="1"/>
</dbReference>